<evidence type="ECO:0000313" key="3">
    <source>
        <dbReference type="EMBL" id="WTQ75294.1"/>
    </source>
</evidence>
<dbReference type="EMBL" id="CP108169">
    <property type="protein sequence ID" value="WTQ75294.1"/>
    <property type="molecule type" value="Genomic_DNA"/>
</dbReference>
<keyword evidence="2" id="KW-0812">Transmembrane</keyword>
<feature type="transmembrane region" description="Helical" evidence="2">
    <location>
        <begin position="21"/>
        <end position="41"/>
    </location>
</feature>
<reference evidence="3" key="1">
    <citation type="submission" date="2022-10" db="EMBL/GenBank/DDBJ databases">
        <title>The complete genomes of actinobacterial strains from the NBC collection.</title>
        <authorList>
            <person name="Joergensen T.S."/>
            <person name="Alvarez Arevalo M."/>
            <person name="Sterndorff E.B."/>
            <person name="Faurdal D."/>
            <person name="Vuksanovic O."/>
            <person name="Mourched A.-S."/>
            <person name="Charusanti P."/>
            <person name="Shaw S."/>
            <person name="Blin K."/>
            <person name="Weber T."/>
        </authorList>
    </citation>
    <scope>NUCLEOTIDE SEQUENCE</scope>
    <source>
        <strain evidence="3">NBC_00148</strain>
    </source>
</reference>
<keyword evidence="2" id="KW-1133">Transmembrane helix</keyword>
<organism evidence="3">
    <name type="scientific">Streptomyces sp. NBC_00148</name>
    <dbReference type="NCBI Taxonomy" id="2903626"/>
    <lineage>
        <taxon>Bacteria</taxon>
        <taxon>Bacillati</taxon>
        <taxon>Actinomycetota</taxon>
        <taxon>Actinomycetes</taxon>
        <taxon>Kitasatosporales</taxon>
        <taxon>Streptomycetaceae</taxon>
        <taxon>Streptomyces</taxon>
    </lineage>
</organism>
<proteinExistence type="predicted"/>
<feature type="transmembrane region" description="Helical" evidence="2">
    <location>
        <begin position="53"/>
        <end position="72"/>
    </location>
</feature>
<evidence type="ECO:0000256" key="2">
    <source>
        <dbReference type="SAM" id="Phobius"/>
    </source>
</evidence>
<dbReference type="AlphaFoldDB" id="A0AAU1LVQ1"/>
<keyword evidence="2" id="KW-0472">Membrane</keyword>
<evidence type="ECO:0000256" key="1">
    <source>
        <dbReference type="SAM" id="MobiDB-lite"/>
    </source>
</evidence>
<name>A0AAU1LVQ1_9ACTN</name>
<accession>A0AAU1LVQ1</accession>
<protein>
    <submittedName>
        <fullName evidence="3">Uncharacterized protein</fullName>
    </submittedName>
</protein>
<gene>
    <name evidence="3" type="ORF">OG222_20375</name>
</gene>
<feature type="region of interest" description="Disordered" evidence="1">
    <location>
        <begin position="1"/>
        <end position="20"/>
    </location>
</feature>
<sequence>MTPSRDTPSPRRRPRYRSAPTSSRTFVLGMCMAVGGIAGSIRGVMEGARFLETAALLGLGLLGVLLTVAWILNHSSKR</sequence>